<dbReference type="SUPFAM" id="SSF52540">
    <property type="entry name" value="P-loop containing nucleoside triphosphate hydrolases"/>
    <property type="match status" value="1"/>
</dbReference>
<dbReference type="NCBIfam" id="TIGR03880">
    <property type="entry name" value="KaiC_arch_3"/>
    <property type="match status" value="1"/>
</dbReference>
<sequence>MTDHRVRMGIDGLDGMLSGGLLAGSIGVLIGTYGTGKTTFALQFVHDGLVRGEKVIYISLEEREESLLAAIEQKGWDLSAYKDTSFFMIRLDPTDFKLAISSIKSELPSLIRSIGASRVVIDPISLFEGLFENEAVRRKEMFSFIEGMRDEPCTLLMTSEMDVNHPYASKYGIIEYLADTVIILRYIRPETSPEAHLALEVVKMRRSSHSREIKPFSITSDRVVVHSEATLF</sequence>
<proteinExistence type="predicted"/>
<dbReference type="InterPro" id="IPR022420">
    <property type="entry name" value="Circ_KaiC_arc"/>
</dbReference>
<name>A0A0W8F1C6_9ZZZZ</name>
<evidence type="ECO:0000256" key="2">
    <source>
        <dbReference type="ARBA" id="ARBA00022840"/>
    </source>
</evidence>
<keyword evidence="1" id="KW-0547">Nucleotide-binding</keyword>
<dbReference type="PANTHER" id="PTHR43637">
    <property type="entry name" value="UPF0273 PROTEIN TM_0370"/>
    <property type="match status" value="1"/>
</dbReference>
<dbReference type="EMBL" id="LNQE01001629">
    <property type="protein sequence ID" value="KUG14699.1"/>
    <property type="molecule type" value="Genomic_DNA"/>
</dbReference>
<keyword evidence="2" id="KW-0067">ATP-binding</keyword>
<dbReference type="PROSITE" id="PS51146">
    <property type="entry name" value="KAIC"/>
    <property type="match status" value="1"/>
</dbReference>
<gene>
    <name evidence="4" type="ORF">ASZ90_015669</name>
</gene>
<reference evidence="4" key="1">
    <citation type="journal article" date="2015" name="Proc. Natl. Acad. Sci. U.S.A.">
        <title>Networks of energetic and metabolic interactions define dynamics in microbial communities.</title>
        <authorList>
            <person name="Embree M."/>
            <person name="Liu J.K."/>
            <person name="Al-Bassam M.M."/>
            <person name="Zengler K."/>
        </authorList>
    </citation>
    <scope>NUCLEOTIDE SEQUENCE</scope>
</reference>
<dbReference type="GO" id="GO:0005524">
    <property type="term" value="F:ATP binding"/>
    <property type="evidence" value="ECO:0007669"/>
    <property type="project" value="UniProtKB-KW"/>
</dbReference>
<dbReference type="PANTHER" id="PTHR43637:SF1">
    <property type="entry name" value="UPF0273 PROTEIN TM_0370"/>
    <property type="match status" value="1"/>
</dbReference>
<dbReference type="Pfam" id="PF06745">
    <property type="entry name" value="ATPase"/>
    <property type="match status" value="1"/>
</dbReference>
<dbReference type="AlphaFoldDB" id="A0A0W8F1C6"/>
<organism evidence="4">
    <name type="scientific">hydrocarbon metagenome</name>
    <dbReference type="NCBI Taxonomy" id="938273"/>
    <lineage>
        <taxon>unclassified sequences</taxon>
        <taxon>metagenomes</taxon>
        <taxon>ecological metagenomes</taxon>
    </lineage>
</organism>
<protein>
    <submittedName>
        <fullName evidence="4">Circadian clock protein kaic</fullName>
    </submittedName>
</protein>
<comment type="caution">
    <text evidence="4">The sequence shown here is derived from an EMBL/GenBank/DDBJ whole genome shotgun (WGS) entry which is preliminary data.</text>
</comment>
<evidence type="ECO:0000259" key="3">
    <source>
        <dbReference type="PROSITE" id="PS51146"/>
    </source>
</evidence>
<dbReference type="InterPro" id="IPR014774">
    <property type="entry name" value="KaiC-like_dom"/>
</dbReference>
<dbReference type="Gene3D" id="3.40.50.300">
    <property type="entry name" value="P-loop containing nucleotide triphosphate hydrolases"/>
    <property type="match status" value="1"/>
</dbReference>
<dbReference type="InterPro" id="IPR010624">
    <property type="entry name" value="KaiC_dom"/>
</dbReference>
<evidence type="ECO:0000313" key="4">
    <source>
        <dbReference type="EMBL" id="KUG14699.1"/>
    </source>
</evidence>
<feature type="domain" description="KaiC" evidence="3">
    <location>
        <begin position="4"/>
        <end position="232"/>
    </location>
</feature>
<accession>A0A0W8F1C6</accession>
<dbReference type="InterPro" id="IPR027417">
    <property type="entry name" value="P-loop_NTPase"/>
</dbReference>
<evidence type="ECO:0000256" key="1">
    <source>
        <dbReference type="ARBA" id="ARBA00022741"/>
    </source>
</evidence>